<dbReference type="PROSITE" id="PS50977">
    <property type="entry name" value="HTH_TETR_2"/>
    <property type="match status" value="1"/>
</dbReference>
<dbReference type="InterPro" id="IPR050109">
    <property type="entry name" value="HTH-type_TetR-like_transc_reg"/>
</dbReference>
<dbReference type="PROSITE" id="PS01081">
    <property type="entry name" value="HTH_TETR_1"/>
    <property type="match status" value="1"/>
</dbReference>
<dbReference type="InterPro" id="IPR009057">
    <property type="entry name" value="Homeodomain-like_sf"/>
</dbReference>
<evidence type="ECO:0000259" key="5">
    <source>
        <dbReference type="PROSITE" id="PS50977"/>
    </source>
</evidence>
<comment type="caution">
    <text evidence="6">The sequence shown here is derived from an EMBL/GenBank/DDBJ whole genome shotgun (WGS) entry which is preliminary data.</text>
</comment>
<accession>A0ABP9FVE5</accession>
<keyword evidence="2 4" id="KW-0238">DNA-binding</keyword>
<evidence type="ECO:0000313" key="6">
    <source>
        <dbReference type="EMBL" id="GAA4918191.1"/>
    </source>
</evidence>
<dbReference type="SUPFAM" id="SSF46689">
    <property type="entry name" value="Homeodomain-like"/>
    <property type="match status" value="1"/>
</dbReference>
<dbReference type="InterPro" id="IPR023772">
    <property type="entry name" value="DNA-bd_HTH_TetR-type_CS"/>
</dbReference>
<name>A0ABP9FVE5_9MICC</name>
<dbReference type="Proteomes" id="UP001500368">
    <property type="component" value="Unassembled WGS sequence"/>
</dbReference>
<evidence type="ECO:0000256" key="4">
    <source>
        <dbReference type="PROSITE-ProRule" id="PRU00335"/>
    </source>
</evidence>
<sequence>MQEKLTRREQNQRDTWDAIHLAAYELAEGQGLSAATVEEIASRAGVSRRTFFNYFPTKEDAILGTRLPQVPEDAARRYAESEQDELTRVAHLFVAILRTALPQQTSLRRREIVAIHPGLRGRVMQLVTDVEHLVREAVEAATAAHEVDDAAADLLDVRLLLSGAITKHAFLRYQRAAADDLEPFINESIALFRKVVGEN</sequence>
<keyword evidence="3" id="KW-0804">Transcription</keyword>
<dbReference type="RefSeq" id="WP_345477185.1">
    <property type="nucleotide sequence ID" value="NZ_BAABLW010000007.1"/>
</dbReference>
<dbReference type="EMBL" id="BAABLW010000007">
    <property type="protein sequence ID" value="GAA4918191.1"/>
    <property type="molecule type" value="Genomic_DNA"/>
</dbReference>
<keyword evidence="1" id="KW-0805">Transcription regulation</keyword>
<organism evidence="6 7">
    <name type="scientific">Nesterenkonia rhizosphaerae</name>
    <dbReference type="NCBI Taxonomy" id="1348272"/>
    <lineage>
        <taxon>Bacteria</taxon>
        <taxon>Bacillati</taxon>
        <taxon>Actinomycetota</taxon>
        <taxon>Actinomycetes</taxon>
        <taxon>Micrococcales</taxon>
        <taxon>Micrococcaceae</taxon>
        <taxon>Nesterenkonia</taxon>
    </lineage>
</organism>
<dbReference type="PANTHER" id="PTHR30055:SF238">
    <property type="entry name" value="MYCOFACTOCIN BIOSYNTHESIS TRANSCRIPTIONAL REGULATOR MFTR-RELATED"/>
    <property type="match status" value="1"/>
</dbReference>
<protein>
    <recommendedName>
        <fullName evidence="5">HTH tetR-type domain-containing protein</fullName>
    </recommendedName>
</protein>
<gene>
    <name evidence="6" type="ORF">GCM10025790_12180</name>
</gene>
<evidence type="ECO:0000256" key="1">
    <source>
        <dbReference type="ARBA" id="ARBA00023015"/>
    </source>
</evidence>
<proteinExistence type="predicted"/>
<evidence type="ECO:0000313" key="7">
    <source>
        <dbReference type="Proteomes" id="UP001500368"/>
    </source>
</evidence>
<reference evidence="7" key="1">
    <citation type="journal article" date="2019" name="Int. J. Syst. Evol. Microbiol.">
        <title>The Global Catalogue of Microorganisms (GCM) 10K type strain sequencing project: providing services to taxonomists for standard genome sequencing and annotation.</title>
        <authorList>
            <consortium name="The Broad Institute Genomics Platform"/>
            <consortium name="The Broad Institute Genome Sequencing Center for Infectious Disease"/>
            <person name="Wu L."/>
            <person name="Ma J."/>
        </authorList>
    </citation>
    <scope>NUCLEOTIDE SEQUENCE [LARGE SCALE GENOMIC DNA]</scope>
    <source>
        <strain evidence="7">JCM 19129</strain>
    </source>
</reference>
<dbReference type="InterPro" id="IPR001647">
    <property type="entry name" value="HTH_TetR"/>
</dbReference>
<dbReference type="Pfam" id="PF00440">
    <property type="entry name" value="TetR_N"/>
    <property type="match status" value="1"/>
</dbReference>
<keyword evidence="7" id="KW-1185">Reference proteome</keyword>
<dbReference type="PANTHER" id="PTHR30055">
    <property type="entry name" value="HTH-TYPE TRANSCRIPTIONAL REGULATOR RUTR"/>
    <property type="match status" value="1"/>
</dbReference>
<evidence type="ECO:0000256" key="2">
    <source>
        <dbReference type="ARBA" id="ARBA00023125"/>
    </source>
</evidence>
<dbReference type="Gene3D" id="1.10.357.10">
    <property type="entry name" value="Tetracycline Repressor, domain 2"/>
    <property type="match status" value="1"/>
</dbReference>
<feature type="domain" description="HTH tetR-type" evidence="5">
    <location>
        <begin position="13"/>
        <end position="73"/>
    </location>
</feature>
<evidence type="ECO:0000256" key="3">
    <source>
        <dbReference type="ARBA" id="ARBA00023163"/>
    </source>
</evidence>
<feature type="DNA-binding region" description="H-T-H motif" evidence="4">
    <location>
        <begin position="36"/>
        <end position="55"/>
    </location>
</feature>